<keyword evidence="1" id="KW-0560">Oxidoreductase</keyword>
<name>A0A4R3LXK2_9HYPH</name>
<evidence type="ECO:0000313" key="4">
    <source>
        <dbReference type="Proteomes" id="UP000294664"/>
    </source>
</evidence>
<accession>A0A4R3LXK2</accession>
<evidence type="ECO:0000259" key="2">
    <source>
        <dbReference type="Pfam" id="PF01266"/>
    </source>
</evidence>
<comment type="caution">
    <text evidence="3">The sequence shown here is derived from an EMBL/GenBank/DDBJ whole genome shotgun (WGS) entry which is preliminary data.</text>
</comment>
<organism evidence="3 4">
    <name type="scientific">Aquabacter spiritensis</name>
    <dbReference type="NCBI Taxonomy" id="933073"/>
    <lineage>
        <taxon>Bacteria</taxon>
        <taxon>Pseudomonadati</taxon>
        <taxon>Pseudomonadota</taxon>
        <taxon>Alphaproteobacteria</taxon>
        <taxon>Hyphomicrobiales</taxon>
        <taxon>Xanthobacteraceae</taxon>
        <taxon>Aquabacter</taxon>
    </lineage>
</organism>
<evidence type="ECO:0000313" key="3">
    <source>
        <dbReference type="EMBL" id="TCT03455.1"/>
    </source>
</evidence>
<dbReference type="Gene3D" id="3.50.50.60">
    <property type="entry name" value="FAD/NAD(P)-binding domain"/>
    <property type="match status" value="2"/>
</dbReference>
<keyword evidence="4" id="KW-1185">Reference proteome</keyword>
<proteinExistence type="predicted"/>
<dbReference type="SUPFAM" id="SSF51905">
    <property type="entry name" value="FAD/NAD(P)-binding domain"/>
    <property type="match status" value="1"/>
</dbReference>
<feature type="domain" description="FAD dependent oxidoreductase" evidence="2">
    <location>
        <begin position="5"/>
        <end position="395"/>
    </location>
</feature>
<gene>
    <name evidence="3" type="ORF">EDC64_1095</name>
</gene>
<dbReference type="GO" id="GO:0005737">
    <property type="term" value="C:cytoplasm"/>
    <property type="evidence" value="ECO:0007669"/>
    <property type="project" value="TreeGrafter"/>
</dbReference>
<dbReference type="PANTHER" id="PTHR13847:SF289">
    <property type="entry name" value="GLYCINE OXIDASE"/>
    <property type="match status" value="1"/>
</dbReference>
<dbReference type="AlphaFoldDB" id="A0A4R3LXK2"/>
<dbReference type="EMBL" id="SMAI01000009">
    <property type="protein sequence ID" value="TCT03455.1"/>
    <property type="molecule type" value="Genomic_DNA"/>
</dbReference>
<evidence type="ECO:0000256" key="1">
    <source>
        <dbReference type="ARBA" id="ARBA00023002"/>
    </source>
</evidence>
<sequence length="424" mass="45735">MVRVDVLVLGAGMVGVSSALHLQQAGLSVALVDRRDPGEETSFGNAGVIEGSALFPVAFPRDLMMIARHALKLSPQSNYRLGALPGMLPWLLAYYRTSHTCALAGIARDLRPLFARARADHHALADAAGARGLLSPTGWVKLYHSEPDYAAGEPERDLAQALDVTYEELDPAGVRRLEPHLRPAFLRATFWPDCDNCSDPGGLVKAYAAAFAHAGGSLFKGDARGLARQGGRWRLETPEGTIEADRAVLCLGPWSMDVFATFGLRLPFAVKRGYHIHFAREPGVSLSRAIVDRAGGFSLQSTRLGIRATTGVEFARRDDPPDLRQSRLVQPGARRLLPLGAVRDEAPWLGRRPAFPDSKPVIDAVAGHPGLFANFGHSHWGFTLGPVTGLLLTQMMTGATPFTDPAPYRAARFQDMAAGGHVPH</sequence>
<dbReference type="Proteomes" id="UP000294664">
    <property type="component" value="Unassembled WGS sequence"/>
</dbReference>
<dbReference type="InterPro" id="IPR036188">
    <property type="entry name" value="FAD/NAD-bd_sf"/>
</dbReference>
<dbReference type="RefSeq" id="WP_165933775.1">
    <property type="nucleotide sequence ID" value="NZ_SMAI01000009.1"/>
</dbReference>
<dbReference type="Pfam" id="PF01266">
    <property type="entry name" value="DAO"/>
    <property type="match status" value="1"/>
</dbReference>
<protein>
    <submittedName>
        <fullName evidence="3">D-amino-acid dehydrogenase</fullName>
    </submittedName>
</protein>
<dbReference type="PANTHER" id="PTHR13847">
    <property type="entry name" value="SARCOSINE DEHYDROGENASE-RELATED"/>
    <property type="match status" value="1"/>
</dbReference>
<reference evidence="3 4" key="1">
    <citation type="submission" date="2019-03" db="EMBL/GenBank/DDBJ databases">
        <title>Genomic Encyclopedia of Type Strains, Phase IV (KMG-IV): sequencing the most valuable type-strain genomes for metagenomic binning, comparative biology and taxonomic classification.</title>
        <authorList>
            <person name="Goeker M."/>
        </authorList>
    </citation>
    <scope>NUCLEOTIDE SEQUENCE [LARGE SCALE GENOMIC DNA]</scope>
    <source>
        <strain evidence="3 4">DSM 9035</strain>
    </source>
</reference>
<dbReference type="GO" id="GO:0016491">
    <property type="term" value="F:oxidoreductase activity"/>
    <property type="evidence" value="ECO:0007669"/>
    <property type="project" value="UniProtKB-KW"/>
</dbReference>
<dbReference type="InterPro" id="IPR006076">
    <property type="entry name" value="FAD-dep_OxRdtase"/>
</dbReference>
<dbReference type="Gene3D" id="3.30.9.10">
    <property type="entry name" value="D-Amino Acid Oxidase, subunit A, domain 2"/>
    <property type="match status" value="1"/>
</dbReference>